<accession>G3JPT4</accession>
<keyword evidence="3" id="KW-1185">Reference proteome</keyword>
<gene>
    <name evidence="2" type="ORF">CCM_07437</name>
</gene>
<evidence type="ECO:0000313" key="3">
    <source>
        <dbReference type="Proteomes" id="UP000001610"/>
    </source>
</evidence>
<proteinExistence type="predicted"/>
<name>G3JPT4_CORMM</name>
<dbReference type="HOGENOM" id="CLU_2108896_0_0_1"/>
<organism evidence="2 3">
    <name type="scientific">Cordyceps militaris (strain CM01)</name>
    <name type="common">Caterpillar fungus</name>
    <dbReference type="NCBI Taxonomy" id="983644"/>
    <lineage>
        <taxon>Eukaryota</taxon>
        <taxon>Fungi</taxon>
        <taxon>Dikarya</taxon>
        <taxon>Ascomycota</taxon>
        <taxon>Pezizomycotina</taxon>
        <taxon>Sordariomycetes</taxon>
        <taxon>Hypocreomycetidae</taxon>
        <taxon>Hypocreales</taxon>
        <taxon>Cordycipitaceae</taxon>
        <taxon>Cordyceps</taxon>
    </lineage>
</organism>
<dbReference type="KEGG" id="cmt:CCM_07437"/>
<dbReference type="RefSeq" id="XP_006672641.1">
    <property type="nucleotide sequence ID" value="XM_006672578.1"/>
</dbReference>
<evidence type="ECO:0000256" key="1">
    <source>
        <dbReference type="SAM" id="MobiDB-lite"/>
    </source>
</evidence>
<dbReference type="GeneID" id="18169448"/>
<sequence>MFNNCNPAVWHVPVCSGPAPTDFASEIWGTAQPDPNPHTVTRKYLIRGGTNSVACNRGNNEEENPDCVETCASSIRVGLFKNPGVEQDGRDAVRMPSFGKMQDEPAPRCGYRQTR</sequence>
<dbReference type="VEuPathDB" id="FungiDB:CCM_07437"/>
<evidence type="ECO:0000313" key="2">
    <source>
        <dbReference type="EMBL" id="EGX89185.1"/>
    </source>
</evidence>
<reference evidence="2 3" key="1">
    <citation type="journal article" date="2011" name="Genome Biol.">
        <title>Genome sequence of the insect pathogenic fungus Cordyceps militaris, a valued traditional Chinese medicine.</title>
        <authorList>
            <person name="Zheng P."/>
            <person name="Xia Y."/>
            <person name="Xiao G."/>
            <person name="Xiong C."/>
            <person name="Hu X."/>
            <person name="Zhang S."/>
            <person name="Zheng H."/>
            <person name="Huang Y."/>
            <person name="Zhou Y."/>
            <person name="Wang S."/>
            <person name="Zhao G.P."/>
            <person name="Liu X."/>
            <person name="St Leger R.J."/>
            <person name="Wang C."/>
        </authorList>
    </citation>
    <scope>NUCLEOTIDE SEQUENCE [LARGE SCALE GENOMIC DNA]</scope>
    <source>
        <strain evidence="2 3">CM01</strain>
    </source>
</reference>
<protein>
    <submittedName>
        <fullName evidence="2">Uncharacterized protein</fullName>
    </submittedName>
</protein>
<feature type="region of interest" description="Disordered" evidence="1">
    <location>
        <begin position="87"/>
        <end position="115"/>
    </location>
</feature>
<dbReference type="InParanoid" id="G3JPT4"/>
<dbReference type="EMBL" id="JH126404">
    <property type="protein sequence ID" value="EGX89185.1"/>
    <property type="molecule type" value="Genomic_DNA"/>
</dbReference>
<dbReference type="Proteomes" id="UP000001610">
    <property type="component" value="Unassembled WGS sequence"/>
</dbReference>
<dbReference type="AlphaFoldDB" id="G3JPT4"/>